<evidence type="ECO:0000256" key="1">
    <source>
        <dbReference type="SAM" id="SignalP"/>
    </source>
</evidence>
<dbReference type="CDD" id="cd17511">
    <property type="entry name" value="YbjN_AmyR-like"/>
    <property type="match status" value="1"/>
</dbReference>
<gene>
    <name evidence="2" type="ORF">GCM10016455_27780</name>
</gene>
<sequence>MKFQTLTASAGLAMGLAMPALADPIKASDPQSVLAYFQDIGAPATLTEDSVGDPLIELQYYGTTFAVFFYGCSDNVNCNSIQFYAGYTPESEISRDALNQWNAEQRYGRVYEDAEGRKKLEYDIYTGNAGVDSADFDEMFDIWTELVKSFEAQMS</sequence>
<reference evidence="3" key="1">
    <citation type="journal article" date="2019" name="Int. J. Syst. Evol. Microbiol.">
        <title>The Global Catalogue of Microorganisms (GCM) 10K type strain sequencing project: providing services to taxonomists for standard genome sequencing and annotation.</title>
        <authorList>
            <consortium name="The Broad Institute Genomics Platform"/>
            <consortium name="The Broad Institute Genome Sequencing Center for Infectious Disease"/>
            <person name="Wu L."/>
            <person name="Ma J."/>
        </authorList>
    </citation>
    <scope>NUCLEOTIDE SEQUENCE [LARGE SCALE GENOMIC DNA]</scope>
    <source>
        <strain evidence="3">KCTC 42443</strain>
    </source>
</reference>
<evidence type="ECO:0000313" key="3">
    <source>
        <dbReference type="Proteomes" id="UP000609802"/>
    </source>
</evidence>
<protein>
    <recommendedName>
        <fullName evidence="4">YbjN domain-containing protein</fullName>
    </recommendedName>
</protein>
<dbReference type="EMBL" id="BNCH01000007">
    <property type="protein sequence ID" value="GHF04939.1"/>
    <property type="molecule type" value="Genomic_DNA"/>
</dbReference>
<evidence type="ECO:0008006" key="4">
    <source>
        <dbReference type="Google" id="ProtNLM"/>
    </source>
</evidence>
<name>A0ABQ3J7Y7_9RHOB</name>
<feature type="signal peptide" evidence="1">
    <location>
        <begin position="1"/>
        <end position="22"/>
    </location>
</feature>
<dbReference type="InterPro" id="IPR019660">
    <property type="entry name" value="Put_sensory_transdc_reg_YbjN"/>
</dbReference>
<dbReference type="Pfam" id="PF10722">
    <property type="entry name" value="YbjN"/>
    <property type="match status" value="1"/>
</dbReference>
<accession>A0ABQ3J7Y7</accession>
<keyword evidence="1" id="KW-0732">Signal</keyword>
<dbReference type="RefSeq" id="WP_191287152.1">
    <property type="nucleotide sequence ID" value="NZ_BNCH01000007.1"/>
</dbReference>
<proteinExistence type="predicted"/>
<feature type="chain" id="PRO_5046613267" description="YbjN domain-containing protein" evidence="1">
    <location>
        <begin position="23"/>
        <end position="155"/>
    </location>
</feature>
<dbReference type="Proteomes" id="UP000609802">
    <property type="component" value="Unassembled WGS sequence"/>
</dbReference>
<comment type="caution">
    <text evidence="2">The sequence shown here is derived from an EMBL/GenBank/DDBJ whole genome shotgun (WGS) entry which is preliminary data.</text>
</comment>
<evidence type="ECO:0000313" key="2">
    <source>
        <dbReference type="EMBL" id="GHF04939.1"/>
    </source>
</evidence>
<keyword evidence="3" id="KW-1185">Reference proteome</keyword>
<organism evidence="2 3">
    <name type="scientific">Aliiroseovarius zhejiangensis</name>
    <dbReference type="NCBI Taxonomy" id="1632025"/>
    <lineage>
        <taxon>Bacteria</taxon>
        <taxon>Pseudomonadati</taxon>
        <taxon>Pseudomonadota</taxon>
        <taxon>Alphaproteobacteria</taxon>
        <taxon>Rhodobacterales</taxon>
        <taxon>Paracoccaceae</taxon>
        <taxon>Aliiroseovarius</taxon>
    </lineage>
</organism>